<evidence type="ECO:0000256" key="1">
    <source>
        <dbReference type="ARBA" id="ARBA00022553"/>
    </source>
</evidence>
<dbReference type="PANTHER" id="PTHR43547">
    <property type="entry name" value="TWO-COMPONENT HISTIDINE KINASE"/>
    <property type="match status" value="1"/>
</dbReference>
<feature type="domain" description="PPM-type phosphatase" evidence="6">
    <location>
        <begin position="949"/>
        <end position="1178"/>
    </location>
</feature>
<dbReference type="SUPFAM" id="SSF110296">
    <property type="entry name" value="Oligoxyloglucan reducing end-specific cellobiohydrolase"/>
    <property type="match status" value="1"/>
</dbReference>
<keyword evidence="5" id="KW-0732">Signal</keyword>
<keyword evidence="1" id="KW-0597">Phosphoprotein</keyword>
<feature type="coiled-coil region" evidence="2">
    <location>
        <begin position="877"/>
        <end position="929"/>
    </location>
</feature>
<feature type="signal peptide" evidence="5">
    <location>
        <begin position="1"/>
        <end position="24"/>
    </location>
</feature>
<dbReference type="InterPro" id="IPR036457">
    <property type="entry name" value="PPM-type-like_dom_sf"/>
</dbReference>
<dbReference type="Pfam" id="PF07495">
    <property type="entry name" value="Y_Y_Y"/>
    <property type="match status" value="1"/>
</dbReference>
<evidence type="ECO:0000259" key="6">
    <source>
        <dbReference type="SMART" id="SM00331"/>
    </source>
</evidence>
<dbReference type="EMBL" id="PHFL01000014">
    <property type="protein sequence ID" value="RFM24910.1"/>
    <property type="molecule type" value="Genomic_DNA"/>
</dbReference>
<evidence type="ECO:0000256" key="4">
    <source>
        <dbReference type="SAM" id="Phobius"/>
    </source>
</evidence>
<dbReference type="Gene3D" id="2.130.10.10">
    <property type="entry name" value="YVTN repeat-like/Quinoprotein amine dehydrogenase"/>
    <property type="match status" value="4"/>
</dbReference>
<evidence type="ECO:0000256" key="2">
    <source>
        <dbReference type="SAM" id="Coils"/>
    </source>
</evidence>
<reference evidence="7 8" key="1">
    <citation type="journal article" date="2011" name="ISME J.">
        <title>Community ecology of hot spring cyanobacterial mats: predominant populations and their functional potential.</title>
        <authorList>
            <person name="Klatt C.G."/>
            <person name="Wood J.M."/>
            <person name="Rusch D.B."/>
            <person name="Bateson M.M."/>
            <person name="Hamamura N."/>
            <person name="Heidelberg J.F."/>
            <person name="Grossman A.R."/>
            <person name="Bhaya D."/>
            <person name="Cohan F.M."/>
            <person name="Kuhl M."/>
            <person name="Bryant D.A."/>
            <person name="Ward D.M."/>
        </authorList>
    </citation>
    <scope>NUCLEOTIDE SEQUENCE [LARGE SCALE GENOMIC DNA]</scope>
    <source>
        <strain evidence="7">OS</strain>
    </source>
</reference>
<dbReference type="InterPro" id="IPR015943">
    <property type="entry name" value="WD40/YVTN_repeat-like_dom_sf"/>
</dbReference>
<accession>A0A395M2D7</accession>
<comment type="caution">
    <text evidence="7">The sequence shown here is derived from an EMBL/GenBank/DDBJ whole genome shotgun (WGS) entry which is preliminary data.</text>
</comment>
<feature type="chain" id="PRO_5017406387" description="PPM-type phosphatase domain-containing protein" evidence="5">
    <location>
        <begin position="25"/>
        <end position="1179"/>
    </location>
</feature>
<evidence type="ECO:0000313" key="8">
    <source>
        <dbReference type="Proteomes" id="UP000266389"/>
    </source>
</evidence>
<dbReference type="Gene3D" id="3.60.40.10">
    <property type="entry name" value="PPM-type phosphatase domain"/>
    <property type="match status" value="1"/>
</dbReference>
<dbReference type="InterPro" id="IPR013783">
    <property type="entry name" value="Ig-like_fold"/>
</dbReference>
<name>A0A395M2D7_9BACT</name>
<dbReference type="InterPro" id="IPR001932">
    <property type="entry name" value="PPM-type_phosphatase-like_dom"/>
</dbReference>
<feature type="transmembrane region" description="Helical" evidence="4">
    <location>
        <begin position="858"/>
        <end position="880"/>
    </location>
</feature>
<keyword evidence="4" id="KW-0812">Transmembrane</keyword>
<evidence type="ECO:0000256" key="3">
    <source>
        <dbReference type="SAM" id="MobiDB-lite"/>
    </source>
</evidence>
<dbReference type="FunFam" id="2.60.40.10:FF:000791">
    <property type="entry name" value="Two-component system sensor histidine kinase/response regulator"/>
    <property type="match status" value="1"/>
</dbReference>
<feature type="region of interest" description="Disordered" evidence="3">
    <location>
        <begin position="405"/>
        <end position="425"/>
    </location>
</feature>
<dbReference type="InterPro" id="IPR011123">
    <property type="entry name" value="Y_Y_Y"/>
</dbReference>
<keyword evidence="4" id="KW-1133">Transmembrane helix</keyword>
<evidence type="ECO:0000313" key="7">
    <source>
        <dbReference type="EMBL" id="RFM24910.1"/>
    </source>
</evidence>
<dbReference type="Pfam" id="PF07228">
    <property type="entry name" value="SpoIIE"/>
    <property type="match status" value="1"/>
</dbReference>
<dbReference type="SUPFAM" id="SSF63829">
    <property type="entry name" value="Calcium-dependent phosphotriesterase"/>
    <property type="match status" value="1"/>
</dbReference>
<protein>
    <recommendedName>
        <fullName evidence="6">PPM-type phosphatase domain-containing protein</fullName>
    </recommendedName>
</protein>
<dbReference type="InterPro" id="IPR011110">
    <property type="entry name" value="Reg_prop"/>
</dbReference>
<dbReference type="SMART" id="SM00331">
    <property type="entry name" value="PP2C_SIG"/>
    <property type="match status" value="1"/>
</dbReference>
<dbReference type="Pfam" id="PF07494">
    <property type="entry name" value="Reg_prop"/>
    <property type="match status" value="9"/>
</dbReference>
<keyword evidence="2" id="KW-0175">Coiled coil</keyword>
<keyword evidence="4" id="KW-0472">Membrane</keyword>
<organism evidence="7 8">
    <name type="scientific">Candidatus Thermochlorobacter aerophilus</name>
    <dbReference type="NCBI Taxonomy" id="1868324"/>
    <lineage>
        <taxon>Bacteria</taxon>
        <taxon>Pseudomonadati</taxon>
        <taxon>Chlorobiota</taxon>
        <taxon>Chlorobiia</taxon>
        <taxon>Chlorobiales</taxon>
        <taxon>Candidatus Thermochlorobacteriaceae</taxon>
        <taxon>Candidatus Thermochlorobacter</taxon>
    </lineage>
</organism>
<dbReference type="PANTHER" id="PTHR43547:SF2">
    <property type="entry name" value="HYBRID SIGNAL TRANSDUCTION HISTIDINE KINASE C"/>
    <property type="match status" value="1"/>
</dbReference>
<dbReference type="GO" id="GO:0000155">
    <property type="term" value="F:phosphorelay sensor kinase activity"/>
    <property type="evidence" value="ECO:0007669"/>
    <property type="project" value="TreeGrafter"/>
</dbReference>
<proteinExistence type="predicted"/>
<dbReference type="Proteomes" id="UP000266389">
    <property type="component" value="Unassembled WGS sequence"/>
</dbReference>
<dbReference type="Gene3D" id="2.60.40.10">
    <property type="entry name" value="Immunoglobulins"/>
    <property type="match status" value="1"/>
</dbReference>
<evidence type="ECO:0000256" key="5">
    <source>
        <dbReference type="SAM" id="SignalP"/>
    </source>
</evidence>
<gene>
    <name evidence="7" type="ORF">D0433_03125</name>
</gene>
<sequence>MHIIAQYALLGAGLLLVASGIAQAQELKLKFEQFTTERGLSQSRVNCIVQDRRGFIWIGTNDGLNRFDGYTFTVYRYNAQDPNTIPSDIIQALYCDRNGVLWIGTPSGLCKSEDGGRTFETFIPDPQRQNSIANEQINVISEDRWGAIWVGTQDGLCKTIDGGRSFLTFRHEERNSKSLSNNEVTALCFDSAGTMWVGTRGGLCKSDDGGISFKTYKHDSNNKNSISSDTILSISIDRNKNVWIGTVNGLCYLNPKTEQFMTFFPTLGERIRVFPALICEQTSYRLWIGSENGGLWLFNSNTRDKKDWRNYGLTSGLTDNQVISLYQDQAGLLWVGTVSGGVYLCNPSSAKFEIIPVNPRRGDRLVVRKVSAIWEESDGTLLVGTTDAGLYRYLPSGRAYRRLQVGKEDTDEEKPEGGIAKKKKPKPKKLAKKYKGKREVKPATIDLENAYITALLRDRSGMLWIGTNSGLCVQAKEKGALRYFFHYPENPKGLCSNEITALYEDKKENIWIGTKNGLCYLSKANKLDTAKGGKMTVFKNEVAKPQTLSSNYITTIFQDQSGAIWVGTNGGGLCKTTDGGSTFKRILSDPQNPKSLSANTVWAICEDANKAVWVATDGGGLCKTTDGGETFTVFRERDGLSSDIVYSVFEDSEGFIWLKTRKSITKVTQNLQSEVTATSTKQVIFRNYDGLSGVQFELRNSQLQQFDLPASHKGKSGYLYFGGNGVINSFSPESFREKSYKPPVIITGVTVKETVGDTERDSTIAVDKKVILPYKYNKFSIGYSALAYYEQNKNQYTYKLENFEKNWNYAGPRREATYTNLEPGEYTFYVKAAGPDGIWNEEEAKLELEIVPPFWKTWWFRSLATLFGVFSVGALGYVGYKQRIKAIEARNRELEAKVREATLELREKNKEIQRQKDELEEKNRNITASIEYAKTIQMAILPDKERLKQHLPEHFILYKPRDIVSGDFYWFHEEQGKIIFVVADCTGHGVPGAFMSAIGESLLGQIVIEKNVMNPAKILEELHRLVRRALNQSDEIGGSQDGMDVGIIVMEKSADPNMRTIYFAGARRPLYYTKEGELCEIKPDRSSIGGWQQEAERHYTEHCIELAVGEMIYMTTDGYADQPDSQMRVFAAKRLRELLKSIADKPVDTQLKILEEELKRHQGTEPQRDDITVVGIRIT</sequence>
<dbReference type="AlphaFoldDB" id="A0A395M2D7"/>
<dbReference type="SUPFAM" id="SSF81606">
    <property type="entry name" value="PP2C-like"/>
    <property type="match status" value="1"/>
</dbReference>